<proteinExistence type="predicted"/>
<evidence type="ECO:0000256" key="4">
    <source>
        <dbReference type="SAM" id="Coils"/>
    </source>
</evidence>
<dbReference type="HOGENOM" id="CLU_000604_36_0_0"/>
<evidence type="ECO:0000256" key="1">
    <source>
        <dbReference type="ARBA" id="ARBA00022737"/>
    </source>
</evidence>
<organism evidence="7 8">
    <name type="scientific">Elusimicrobium minutum (strain Pei191)</name>
    <dbReference type="NCBI Taxonomy" id="445932"/>
    <lineage>
        <taxon>Bacteria</taxon>
        <taxon>Pseudomonadati</taxon>
        <taxon>Elusimicrobiota</taxon>
        <taxon>Elusimicrobia</taxon>
        <taxon>Elusimicrobiales</taxon>
        <taxon>Elusimicrobiaceae</taxon>
        <taxon>Elusimicrobium</taxon>
    </lineage>
</organism>
<protein>
    <submittedName>
        <fullName evidence="7">ATPase components of ABC transporters with duplicated ATPase domains</fullName>
    </submittedName>
</protein>
<dbReference type="PANTHER" id="PTHR19211">
    <property type="entry name" value="ATP-BINDING TRANSPORT PROTEIN-RELATED"/>
    <property type="match status" value="1"/>
</dbReference>
<keyword evidence="4" id="KW-0175">Coiled coil</keyword>
<dbReference type="EMBL" id="CP001055">
    <property type="protein sequence ID" value="ACC97842.1"/>
    <property type="molecule type" value="Genomic_DNA"/>
</dbReference>
<keyword evidence="1" id="KW-0677">Repeat</keyword>
<dbReference type="SMART" id="SM00382">
    <property type="entry name" value="AAA"/>
    <property type="match status" value="2"/>
</dbReference>
<keyword evidence="3" id="KW-0067">ATP-binding</keyword>
<dbReference type="KEGG" id="emi:Emin_0281"/>
<dbReference type="InterPro" id="IPR017871">
    <property type="entry name" value="ABC_transporter-like_CS"/>
</dbReference>
<dbReference type="CDD" id="cd03221">
    <property type="entry name" value="ABCF_EF-3"/>
    <property type="match status" value="1"/>
</dbReference>
<evidence type="ECO:0000313" key="8">
    <source>
        <dbReference type="Proteomes" id="UP000001029"/>
    </source>
</evidence>
<dbReference type="RefSeq" id="WP_012414457.1">
    <property type="nucleotide sequence ID" value="NC_010644.1"/>
</dbReference>
<feature type="domain" description="ABC transporter" evidence="6">
    <location>
        <begin position="5"/>
        <end position="178"/>
    </location>
</feature>
<dbReference type="Proteomes" id="UP000001029">
    <property type="component" value="Chromosome"/>
</dbReference>
<dbReference type="OrthoDB" id="9762369at2"/>
<name>B2KBT8_ELUMP</name>
<feature type="region of interest" description="Disordered" evidence="5">
    <location>
        <begin position="223"/>
        <end position="246"/>
    </location>
</feature>
<dbReference type="Pfam" id="PF00005">
    <property type="entry name" value="ABC_tran"/>
    <property type="match status" value="2"/>
</dbReference>
<evidence type="ECO:0000256" key="2">
    <source>
        <dbReference type="ARBA" id="ARBA00022741"/>
    </source>
</evidence>
<feature type="compositionally biased region" description="Basic and acidic residues" evidence="5">
    <location>
        <begin position="237"/>
        <end position="246"/>
    </location>
</feature>
<gene>
    <name evidence="7" type="ordered locus">Emin_0281</name>
</gene>
<keyword evidence="2" id="KW-0547">Nucleotide-binding</keyword>
<sequence>MHTPLKIKNLSLYFKEKVCFENFNTDILYGDRIAIIGRNGSGKSSLIKIISGLMEQTEGEVLKDKGIVIGYVPQTVMDYDSLSGGQRFNKALTEALALNLDILLLDEPTNHLDLRNRRSLMAMLKHYYGTLIMVSHDVELLNGSVNTLWHIDSGQINIFNGKYDDYFNQMQINRHSLENELENLKKEKRLAHKDLMKEQKRAKSKKEHGINLNSSGKWAPIVAGGKKRQAENTAGRKNKEMKERQDDVNSKLSSLYITDVIKPKFSLTSEEVDKGAVVIVTDGAVGYEDIILRDINFSLTGSERIAITGDNASGKTTILRAIVNDPAVKKQGFWTVPSKKDIGYLDQHYKNLNPDKTVFETVGELLPGFTHAQVRDFLNDFLFRKQEEVNSKVSVLSGGEKARLSLAVISAKTPKLLILDEITNNVDLETKNHIIQALNEYPAAVIAVSHEPDFLNKIGIIRYYDISKS</sequence>
<evidence type="ECO:0000256" key="3">
    <source>
        <dbReference type="ARBA" id="ARBA00022840"/>
    </source>
</evidence>
<dbReference type="InterPro" id="IPR050611">
    <property type="entry name" value="ABCF"/>
</dbReference>
<dbReference type="PROSITE" id="PS50893">
    <property type="entry name" value="ABC_TRANSPORTER_2"/>
    <property type="match status" value="1"/>
</dbReference>
<dbReference type="STRING" id="445932.Emin_0281"/>
<dbReference type="PANTHER" id="PTHR19211:SF14">
    <property type="entry name" value="ATP-BINDING CASSETTE SUB-FAMILY F MEMBER 1"/>
    <property type="match status" value="1"/>
</dbReference>
<evidence type="ECO:0000313" key="7">
    <source>
        <dbReference type="EMBL" id="ACC97842.1"/>
    </source>
</evidence>
<accession>B2KBT8</accession>
<dbReference type="GO" id="GO:0016887">
    <property type="term" value="F:ATP hydrolysis activity"/>
    <property type="evidence" value="ECO:0007669"/>
    <property type="project" value="InterPro"/>
</dbReference>
<reference evidence="7 8" key="1">
    <citation type="journal article" date="2009" name="Appl. Environ. Microbiol.">
        <title>Genomic analysis of 'Elusimicrobium minutum,' the first cultivated representative of the phylum 'Elusimicrobia' (formerly termite group 1).</title>
        <authorList>
            <person name="Herlemann D.P.R."/>
            <person name="Geissinger O."/>
            <person name="Ikeda-Ohtsubo W."/>
            <person name="Kunin V."/>
            <person name="Sun H."/>
            <person name="Lapidus A."/>
            <person name="Hugenholtz P."/>
            <person name="Brune A."/>
        </authorList>
    </citation>
    <scope>NUCLEOTIDE SEQUENCE [LARGE SCALE GENOMIC DNA]</scope>
    <source>
        <strain evidence="7 8">Pei191</strain>
    </source>
</reference>
<dbReference type="Gene3D" id="3.40.50.300">
    <property type="entry name" value="P-loop containing nucleotide triphosphate hydrolases"/>
    <property type="match status" value="3"/>
</dbReference>
<dbReference type="InterPro" id="IPR027417">
    <property type="entry name" value="P-loop_NTPase"/>
</dbReference>
<dbReference type="InterPro" id="IPR003593">
    <property type="entry name" value="AAA+_ATPase"/>
</dbReference>
<dbReference type="AlphaFoldDB" id="B2KBT8"/>
<keyword evidence="8" id="KW-1185">Reference proteome</keyword>
<evidence type="ECO:0000256" key="5">
    <source>
        <dbReference type="SAM" id="MobiDB-lite"/>
    </source>
</evidence>
<dbReference type="PROSITE" id="PS00211">
    <property type="entry name" value="ABC_TRANSPORTER_1"/>
    <property type="match status" value="1"/>
</dbReference>
<dbReference type="GO" id="GO:0005524">
    <property type="term" value="F:ATP binding"/>
    <property type="evidence" value="ECO:0007669"/>
    <property type="project" value="UniProtKB-KW"/>
</dbReference>
<feature type="coiled-coil region" evidence="4">
    <location>
        <begin position="167"/>
        <end position="201"/>
    </location>
</feature>
<dbReference type="SUPFAM" id="SSF52540">
    <property type="entry name" value="P-loop containing nucleoside triphosphate hydrolases"/>
    <property type="match status" value="2"/>
</dbReference>
<evidence type="ECO:0000259" key="6">
    <source>
        <dbReference type="PROSITE" id="PS50893"/>
    </source>
</evidence>
<dbReference type="InterPro" id="IPR003439">
    <property type="entry name" value="ABC_transporter-like_ATP-bd"/>
</dbReference>